<sequence>MTDVAGQAIVVGVDYSTGADDAVRWAAATAQARRGELKIVHARRHSGSYFYDGVLEGAGTDAEAMREDADRIIRGAVELARSQAKDLAITTEVCVESPALTLIELSRDARTLVLGRTGRGGFAGMLVGSTTIAVAGHAHCPVAVVRGRADSTTVAGPVVVGIDGSPTSEQAIARAFDEASARGVPLVALHAWLDVTYDDLYVTSRVLPAWDSIRAEEERLLAQRLAGWQEKYPDVDLRRVLVRDRPRHALLEWSANAQLVVVGSRGRGGFIGMLLGSISQALLQHAQCPVLVVRHDGAG</sequence>
<dbReference type="InterPro" id="IPR006016">
    <property type="entry name" value="UspA"/>
</dbReference>
<keyword evidence="2" id="KW-0547">Nucleotide-binding</keyword>
<accession>A0ABP5CM55</accession>
<name>A0ABP5CM55_9PSEU</name>
<organism evidence="5 6">
    <name type="scientific">Amycolatopsis minnesotensis</name>
    <dbReference type="NCBI Taxonomy" id="337894"/>
    <lineage>
        <taxon>Bacteria</taxon>
        <taxon>Bacillati</taxon>
        <taxon>Actinomycetota</taxon>
        <taxon>Actinomycetes</taxon>
        <taxon>Pseudonocardiales</taxon>
        <taxon>Pseudonocardiaceae</taxon>
        <taxon>Amycolatopsis</taxon>
    </lineage>
</organism>
<dbReference type="Gene3D" id="3.40.50.620">
    <property type="entry name" value="HUPs"/>
    <property type="match status" value="2"/>
</dbReference>
<dbReference type="InterPro" id="IPR014729">
    <property type="entry name" value="Rossmann-like_a/b/a_fold"/>
</dbReference>
<dbReference type="SUPFAM" id="SSF52402">
    <property type="entry name" value="Adenine nucleotide alpha hydrolases-like"/>
    <property type="match status" value="2"/>
</dbReference>
<comment type="caution">
    <text evidence="5">The sequence shown here is derived from an EMBL/GenBank/DDBJ whole genome shotgun (WGS) entry which is preliminary data.</text>
</comment>
<feature type="domain" description="UspA" evidence="4">
    <location>
        <begin position="157"/>
        <end position="294"/>
    </location>
</feature>
<dbReference type="RefSeq" id="WP_344421075.1">
    <property type="nucleotide sequence ID" value="NZ_BAAANN010000016.1"/>
</dbReference>
<gene>
    <name evidence="5" type="ORF">GCM10009754_41630</name>
</gene>
<keyword evidence="3" id="KW-0067">ATP-binding</keyword>
<dbReference type="PRINTS" id="PR01438">
    <property type="entry name" value="UNVRSLSTRESS"/>
</dbReference>
<protein>
    <submittedName>
        <fullName evidence="5">Universal stress protein</fullName>
    </submittedName>
</protein>
<evidence type="ECO:0000313" key="6">
    <source>
        <dbReference type="Proteomes" id="UP001501116"/>
    </source>
</evidence>
<dbReference type="PANTHER" id="PTHR46268:SF27">
    <property type="entry name" value="UNIVERSAL STRESS PROTEIN RV2623"/>
    <property type="match status" value="1"/>
</dbReference>
<evidence type="ECO:0000256" key="3">
    <source>
        <dbReference type="ARBA" id="ARBA00022840"/>
    </source>
</evidence>
<dbReference type="InterPro" id="IPR006015">
    <property type="entry name" value="Universal_stress_UspA"/>
</dbReference>
<proteinExistence type="inferred from homology"/>
<dbReference type="Pfam" id="PF00582">
    <property type="entry name" value="Usp"/>
    <property type="match status" value="2"/>
</dbReference>
<dbReference type="PANTHER" id="PTHR46268">
    <property type="entry name" value="STRESS RESPONSE PROTEIN NHAX"/>
    <property type="match status" value="1"/>
</dbReference>
<evidence type="ECO:0000256" key="2">
    <source>
        <dbReference type="ARBA" id="ARBA00022741"/>
    </source>
</evidence>
<feature type="domain" description="UspA" evidence="4">
    <location>
        <begin position="8"/>
        <end position="146"/>
    </location>
</feature>
<evidence type="ECO:0000256" key="1">
    <source>
        <dbReference type="ARBA" id="ARBA00008791"/>
    </source>
</evidence>
<keyword evidence="6" id="KW-1185">Reference proteome</keyword>
<comment type="similarity">
    <text evidence="1">Belongs to the universal stress protein A family.</text>
</comment>
<reference evidence="6" key="1">
    <citation type="journal article" date="2019" name="Int. J. Syst. Evol. Microbiol.">
        <title>The Global Catalogue of Microorganisms (GCM) 10K type strain sequencing project: providing services to taxonomists for standard genome sequencing and annotation.</title>
        <authorList>
            <consortium name="The Broad Institute Genomics Platform"/>
            <consortium name="The Broad Institute Genome Sequencing Center for Infectious Disease"/>
            <person name="Wu L."/>
            <person name="Ma J."/>
        </authorList>
    </citation>
    <scope>NUCLEOTIDE SEQUENCE [LARGE SCALE GENOMIC DNA]</scope>
    <source>
        <strain evidence="6">JCM 14545</strain>
    </source>
</reference>
<dbReference type="EMBL" id="BAAANN010000016">
    <property type="protein sequence ID" value="GAA1965260.1"/>
    <property type="molecule type" value="Genomic_DNA"/>
</dbReference>
<dbReference type="Proteomes" id="UP001501116">
    <property type="component" value="Unassembled WGS sequence"/>
</dbReference>
<evidence type="ECO:0000259" key="4">
    <source>
        <dbReference type="Pfam" id="PF00582"/>
    </source>
</evidence>
<evidence type="ECO:0000313" key="5">
    <source>
        <dbReference type="EMBL" id="GAA1965260.1"/>
    </source>
</evidence>